<organism evidence="2 3">
    <name type="scientific">Haloarcula pellucida</name>
    <dbReference type="NCBI Taxonomy" id="1427151"/>
    <lineage>
        <taxon>Archaea</taxon>
        <taxon>Methanobacteriati</taxon>
        <taxon>Methanobacteriota</taxon>
        <taxon>Stenosarchaea group</taxon>
        <taxon>Halobacteria</taxon>
        <taxon>Halobacteriales</taxon>
        <taxon>Haloarculaceae</taxon>
        <taxon>Haloarcula</taxon>
    </lineage>
</organism>
<feature type="transmembrane region" description="Helical" evidence="1">
    <location>
        <begin position="38"/>
        <end position="58"/>
    </location>
</feature>
<dbReference type="Proteomes" id="UP000605784">
    <property type="component" value="Unassembled WGS sequence"/>
</dbReference>
<name>A0A830GJU9_9EURY</name>
<keyword evidence="3" id="KW-1185">Reference proteome</keyword>
<dbReference type="RefSeq" id="WP_188995637.1">
    <property type="nucleotide sequence ID" value="NZ_BMOU01000001.1"/>
</dbReference>
<dbReference type="AlphaFoldDB" id="A0A830GJU9"/>
<feature type="transmembrane region" description="Helical" evidence="1">
    <location>
        <begin position="106"/>
        <end position="127"/>
    </location>
</feature>
<reference evidence="2" key="2">
    <citation type="submission" date="2020-09" db="EMBL/GenBank/DDBJ databases">
        <authorList>
            <person name="Sun Q."/>
            <person name="Ohkuma M."/>
        </authorList>
    </citation>
    <scope>NUCLEOTIDE SEQUENCE</scope>
    <source>
        <strain evidence="2">JCM 17820</strain>
    </source>
</reference>
<gene>
    <name evidence="2" type="ORF">GCM10009030_13000</name>
</gene>
<keyword evidence="1" id="KW-0812">Transmembrane</keyword>
<feature type="transmembrane region" description="Helical" evidence="1">
    <location>
        <begin position="174"/>
        <end position="193"/>
    </location>
</feature>
<keyword evidence="1" id="KW-0472">Membrane</keyword>
<evidence type="ECO:0000256" key="1">
    <source>
        <dbReference type="SAM" id="Phobius"/>
    </source>
</evidence>
<reference evidence="2" key="1">
    <citation type="journal article" date="2014" name="Int. J. Syst. Evol. Microbiol.">
        <title>Complete genome sequence of Corynebacterium casei LMG S-19264T (=DSM 44701T), isolated from a smear-ripened cheese.</title>
        <authorList>
            <consortium name="US DOE Joint Genome Institute (JGI-PGF)"/>
            <person name="Walter F."/>
            <person name="Albersmeier A."/>
            <person name="Kalinowski J."/>
            <person name="Ruckert C."/>
        </authorList>
    </citation>
    <scope>NUCLEOTIDE SEQUENCE</scope>
    <source>
        <strain evidence="2">JCM 17820</strain>
    </source>
</reference>
<evidence type="ECO:0000313" key="3">
    <source>
        <dbReference type="Proteomes" id="UP000605784"/>
    </source>
</evidence>
<keyword evidence="1" id="KW-1133">Transmembrane helix</keyword>
<sequence>MSADVAAGSQSAVAHVERLLRQTGVAIRGAFSRRDGRATFGVASVSYLLVYLAGLRHLGFGPWGVELSVVADPLARATRMVSPFQWEPVALVVAGPVELLVSPLNVALGTALAVLVGVNLAVSVVAYRGPKACKIGPGAGAAAGLPGLLSGFACCGPTILLVVGLQASATVLTVFQWLVPFAGLALVGTLLWVGTNVDLEA</sequence>
<dbReference type="EMBL" id="BMOU01000001">
    <property type="protein sequence ID" value="GGN90697.1"/>
    <property type="molecule type" value="Genomic_DNA"/>
</dbReference>
<protein>
    <submittedName>
        <fullName evidence="2">Uncharacterized protein</fullName>
    </submittedName>
</protein>
<accession>A0A830GJU9</accession>
<feature type="transmembrane region" description="Helical" evidence="1">
    <location>
        <begin position="139"/>
        <end position="162"/>
    </location>
</feature>
<proteinExistence type="predicted"/>
<comment type="caution">
    <text evidence="2">The sequence shown here is derived from an EMBL/GenBank/DDBJ whole genome shotgun (WGS) entry which is preliminary data.</text>
</comment>
<evidence type="ECO:0000313" key="2">
    <source>
        <dbReference type="EMBL" id="GGN90697.1"/>
    </source>
</evidence>